<evidence type="ECO:0008006" key="4">
    <source>
        <dbReference type="Google" id="ProtNLM"/>
    </source>
</evidence>
<evidence type="ECO:0000256" key="1">
    <source>
        <dbReference type="SAM" id="SignalP"/>
    </source>
</evidence>
<proteinExistence type="predicted"/>
<accession>A0A3A4RAM4</accession>
<gene>
    <name evidence="2" type="ORF">C4541_07655</name>
</gene>
<comment type="caution">
    <text evidence="2">The sequence shown here is derived from an EMBL/GenBank/DDBJ whole genome shotgun (WGS) entry which is preliminary data.</text>
</comment>
<keyword evidence="1" id="KW-0732">Signal</keyword>
<organism evidence="2 3">
    <name type="scientific">Candidatus Auribacter fodinae</name>
    <dbReference type="NCBI Taxonomy" id="2093366"/>
    <lineage>
        <taxon>Bacteria</taxon>
        <taxon>Pseudomonadati</taxon>
        <taxon>Candidatus Auribacterota</taxon>
        <taxon>Candidatus Auribacteria</taxon>
        <taxon>Candidatus Auribacterales</taxon>
        <taxon>Candidatus Auribacteraceae</taxon>
        <taxon>Candidatus Auribacter</taxon>
    </lineage>
</organism>
<feature type="signal peptide" evidence="1">
    <location>
        <begin position="1"/>
        <end position="22"/>
    </location>
</feature>
<protein>
    <recommendedName>
        <fullName evidence="4">PEP-CTERM sorting domain-containing protein</fullName>
    </recommendedName>
</protein>
<dbReference type="AlphaFoldDB" id="A0A3A4RAM4"/>
<feature type="chain" id="PRO_5017303032" description="PEP-CTERM sorting domain-containing protein" evidence="1">
    <location>
        <begin position="23"/>
        <end position="224"/>
    </location>
</feature>
<evidence type="ECO:0000313" key="3">
    <source>
        <dbReference type="Proteomes" id="UP000266426"/>
    </source>
</evidence>
<reference evidence="2 3" key="1">
    <citation type="journal article" date="2017" name="ISME J.">
        <title>Energy and carbon metabolisms in a deep terrestrial subsurface fluid microbial community.</title>
        <authorList>
            <person name="Momper L."/>
            <person name="Jungbluth S.P."/>
            <person name="Lee M.D."/>
            <person name="Amend J.P."/>
        </authorList>
    </citation>
    <scope>NUCLEOTIDE SEQUENCE [LARGE SCALE GENOMIC DNA]</scope>
    <source>
        <strain evidence="2">SURF_26</strain>
    </source>
</reference>
<evidence type="ECO:0000313" key="2">
    <source>
        <dbReference type="EMBL" id="RJP58581.1"/>
    </source>
</evidence>
<sequence>MKKIFCTVSIIVSIMSASLSHAASTTIYTNTGTSVNGVITNTMGNGDTFTAYHARNPVTGRGIAEFDLQSIYALNISANDIISVIFKTGAAGTSAYPDTSTMANINFYSMNDYENGFLDFFNSSVTSIQTGITSGTYLPGLSINVTSSFKADITAGKTHSGYSIRLTDELIGNTALYRSVHFADEQWLEITYNAPESEPEPVPEPLSIILLGLGILCRLLHRHK</sequence>
<dbReference type="EMBL" id="QZJZ01000064">
    <property type="protein sequence ID" value="RJP58581.1"/>
    <property type="molecule type" value="Genomic_DNA"/>
</dbReference>
<dbReference type="Proteomes" id="UP000266426">
    <property type="component" value="Unassembled WGS sequence"/>
</dbReference>
<name>A0A3A4RAM4_9BACT</name>